<dbReference type="OrthoDB" id="670418at2759"/>
<dbReference type="Proteomes" id="UP000008810">
    <property type="component" value="Chromosome 4"/>
</dbReference>
<dbReference type="EMBL" id="CM000883">
    <property type="protein sequence ID" value="PNT65117.1"/>
    <property type="molecule type" value="Genomic_DNA"/>
</dbReference>
<evidence type="ECO:0000313" key="2">
    <source>
        <dbReference type="EnsemblPlants" id="PNT65117"/>
    </source>
</evidence>
<dbReference type="AlphaFoldDB" id="A0A2K2CSW5"/>
<reference evidence="2" key="3">
    <citation type="submission" date="2018-08" db="UniProtKB">
        <authorList>
            <consortium name="EnsemblPlants"/>
        </authorList>
    </citation>
    <scope>IDENTIFICATION</scope>
    <source>
        <strain evidence="2">cv. Bd21</strain>
    </source>
</reference>
<dbReference type="Gramene" id="PNT65117">
    <property type="protein sequence ID" value="PNT65117"/>
    <property type="gene ID" value="BRADI_4g37563v3"/>
</dbReference>
<keyword evidence="3" id="KW-1185">Reference proteome</keyword>
<dbReference type="InterPro" id="IPR036691">
    <property type="entry name" value="Endo/exonu/phosph_ase_sf"/>
</dbReference>
<protein>
    <recommendedName>
        <fullName evidence="4">Endonuclease/exonuclease/phosphatase domain-containing protein</fullName>
    </recommendedName>
</protein>
<dbReference type="InParanoid" id="A0A2K2CSW5"/>
<dbReference type="PANTHER" id="PTHR35218">
    <property type="entry name" value="RNASE H DOMAIN-CONTAINING PROTEIN"/>
    <property type="match status" value="1"/>
</dbReference>
<sequence length="76" mass="8418">MKIAGWNCRGMGNGPAVRGLLDLQKREDPDILFLSETKCGEGRMKHIKWLLGMRNMVKESVGKSGGLALSWKEDGD</sequence>
<gene>
    <name evidence="1" type="ORF">BRADI_4g37563v3</name>
</gene>
<evidence type="ECO:0000313" key="1">
    <source>
        <dbReference type="EMBL" id="PNT65117.1"/>
    </source>
</evidence>
<reference evidence="1" key="2">
    <citation type="submission" date="2017-06" db="EMBL/GenBank/DDBJ databases">
        <title>WGS assembly of Brachypodium distachyon.</title>
        <authorList>
            <consortium name="The International Brachypodium Initiative"/>
            <person name="Lucas S."/>
            <person name="Harmon-Smith M."/>
            <person name="Lail K."/>
            <person name="Tice H."/>
            <person name="Grimwood J."/>
            <person name="Bruce D."/>
            <person name="Barry K."/>
            <person name="Shu S."/>
            <person name="Lindquist E."/>
            <person name="Wang M."/>
            <person name="Pitluck S."/>
            <person name="Vogel J.P."/>
            <person name="Garvin D.F."/>
            <person name="Mockler T.C."/>
            <person name="Schmutz J."/>
            <person name="Rokhsar D."/>
            <person name="Bevan M.W."/>
        </authorList>
    </citation>
    <scope>NUCLEOTIDE SEQUENCE</scope>
    <source>
        <strain evidence="1">Bd21</strain>
    </source>
</reference>
<dbReference type="EnsemblPlants" id="PNT65117">
    <property type="protein sequence ID" value="PNT65117"/>
    <property type="gene ID" value="BRADI_4g37563v3"/>
</dbReference>
<proteinExistence type="predicted"/>
<name>A0A2K2CSW5_BRADI</name>
<evidence type="ECO:0008006" key="4">
    <source>
        <dbReference type="Google" id="ProtNLM"/>
    </source>
</evidence>
<accession>A0A2K2CSW5</accession>
<dbReference type="PANTHER" id="PTHR35218:SF10">
    <property type="entry name" value="ENDONUCLEASE_EXONUCLEASE_PHOSPHATASE DOMAIN-CONTAINING PROTEIN"/>
    <property type="match status" value="1"/>
</dbReference>
<reference evidence="1 2" key="1">
    <citation type="journal article" date="2010" name="Nature">
        <title>Genome sequencing and analysis of the model grass Brachypodium distachyon.</title>
        <authorList>
            <consortium name="International Brachypodium Initiative"/>
        </authorList>
    </citation>
    <scope>NUCLEOTIDE SEQUENCE [LARGE SCALE GENOMIC DNA]</scope>
    <source>
        <strain evidence="1 2">Bd21</strain>
    </source>
</reference>
<evidence type="ECO:0000313" key="3">
    <source>
        <dbReference type="Proteomes" id="UP000008810"/>
    </source>
</evidence>
<organism evidence="1">
    <name type="scientific">Brachypodium distachyon</name>
    <name type="common">Purple false brome</name>
    <name type="synonym">Trachynia distachya</name>
    <dbReference type="NCBI Taxonomy" id="15368"/>
    <lineage>
        <taxon>Eukaryota</taxon>
        <taxon>Viridiplantae</taxon>
        <taxon>Streptophyta</taxon>
        <taxon>Embryophyta</taxon>
        <taxon>Tracheophyta</taxon>
        <taxon>Spermatophyta</taxon>
        <taxon>Magnoliopsida</taxon>
        <taxon>Liliopsida</taxon>
        <taxon>Poales</taxon>
        <taxon>Poaceae</taxon>
        <taxon>BOP clade</taxon>
        <taxon>Pooideae</taxon>
        <taxon>Stipodae</taxon>
        <taxon>Brachypodieae</taxon>
        <taxon>Brachypodium</taxon>
    </lineage>
</organism>
<dbReference type="SUPFAM" id="SSF56219">
    <property type="entry name" value="DNase I-like"/>
    <property type="match status" value="1"/>
</dbReference>
<dbReference type="Gene3D" id="3.60.10.10">
    <property type="entry name" value="Endonuclease/exonuclease/phosphatase"/>
    <property type="match status" value="1"/>
</dbReference>